<evidence type="ECO:0000313" key="3">
    <source>
        <dbReference type="EMBL" id="REC57964.1"/>
    </source>
</evidence>
<dbReference type="InterPro" id="IPR011055">
    <property type="entry name" value="Dup_hybrid_motif"/>
</dbReference>
<comment type="caution">
    <text evidence="3">The sequence shown here is derived from an EMBL/GenBank/DDBJ whole genome shotgun (WGS) entry which is preliminary data.</text>
</comment>
<reference evidence="3 4" key="1">
    <citation type="journal article" date="2017" name="Int. J. Syst. Evol. Microbiol.">
        <title>Rhodosalinus sediminis gen. nov., sp. nov., isolated from marine saltern.</title>
        <authorList>
            <person name="Guo L.Y."/>
            <person name="Ling S.K."/>
            <person name="Li C.M."/>
            <person name="Chen G.J."/>
            <person name="Du Z.J."/>
        </authorList>
    </citation>
    <scope>NUCLEOTIDE SEQUENCE [LARGE SCALE GENOMIC DNA]</scope>
    <source>
        <strain evidence="3 4">WDN1C137</strain>
    </source>
</reference>
<name>A0A3D9BWR8_9RHOB</name>
<gene>
    <name evidence="3" type="ORF">DRV84_05110</name>
</gene>
<proteinExistence type="predicted"/>
<protein>
    <submittedName>
        <fullName evidence="3">M23 family peptidase</fullName>
    </submittedName>
</protein>
<dbReference type="GO" id="GO:0004222">
    <property type="term" value="F:metalloendopeptidase activity"/>
    <property type="evidence" value="ECO:0007669"/>
    <property type="project" value="TreeGrafter"/>
</dbReference>
<evidence type="ECO:0000256" key="1">
    <source>
        <dbReference type="SAM" id="SignalP"/>
    </source>
</evidence>
<evidence type="ECO:0000313" key="4">
    <source>
        <dbReference type="Proteomes" id="UP000257131"/>
    </source>
</evidence>
<dbReference type="InterPro" id="IPR050570">
    <property type="entry name" value="Cell_wall_metabolism_enzyme"/>
</dbReference>
<dbReference type="Proteomes" id="UP000257131">
    <property type="component" value="Unassembled WGS sequence"/>
</dbReference>
<feature type="domain" description="M23ase beta-sheet core" evidence="2">
    <location>
        <begin position="63"/>
        <end position="181"/>
    </location>
</feature>
<organism evidence="3 4">
    <name type="scientific">Rhodosalinus sediminis</name>
    <dbReference type="NCBI Taxonomy" id="1940533"/>
    <lineage>
        <taxon>Bacteria</taxon>
        <taxon>Pseudomonadati</taxon>
        <taxon>Pseudomonadota</taxon>
        <taxon>Alphaproteobacteria</taxon>
        <taxon>Rhodobacterales</taxon>
        <taxon>Paracoccaceae</taxon>
        <taxon>Rhodosalinus</taxon>
    </lineage>
</organism>
<keyword evidence="1" id="KW-0732">Signal</keyword>
<dbReference type="OrthoDB" id="5489603at2"/>
<dbReference type="AlphaFoldDB" id="A0A3D9BWR8"/>
<dbReference type="Gene3D" id="2.70.70.10">
    <property type="entry name" value="Glucose Permease (Domain IIA)"/>
    <property type="match status" value="1"/>
</dbReference>
<dbReference type="InterPro" id="IPR016047">
    <property type="entry name" value="M23ase_b-sheet_dom"/>
</dbReference>
<accession>A0A3D9BWR8</accession>
<dbReference type="RefSeq" id="WP_115978801.1">
    <property type="nucleotide sequence ID" value="NZ_QOHR01000004.1"/>
</dbReference>
<sequence>MRRRALALALCLAPAALPAAGAPQVSLPLDCPEGMGCYIQQYVDHDPGPAAEDYACGPLSYDGHTGTDFALPTRADLAARVPVTAAAPGTVRAVRDGMPDRLASETDAAALEGRGCGNGVALRHGDGWETQYCHLARGSIAVAPGDRVARGDRLGAVGLSGRTEFPHVEFIVRRDGAPVDPFAPSGDTRCGAAAEDALWAAPPPYRPGGLLDAGFAPDVPDYAAVKAGTAARDALPRDAGALVLYGFAFGARAGDVVALRIEGPQGEVIDHTARIERARAQLFRAAGTRRPAAGWPAGRYRGTVTLTRDGAEIARLETAVTLR</sequence>
<dbReference type="CDD" id="cd12797">
    <property type="entry name" value="M23_peptidase"/>
    <property type="match status" value="1"/>
</dbReference>
<evidence type="ECO:0000259" key="2">
    <source>
        <dbReference type="Pfam" id="PF01551"/>
    </source>
</evidence>
<feature type="signal peptide" evidence="1">
    <location>
        <begin position="1"/>
        <end position="21"/>
    </location>
</feature>
<dbReference type="PANTHER" id="PTHR21666">
    <property type="entry name" value="PEPTIDASE-RELATED"/>
    <property type="match status" value="1"/>
</dbReference>
<dbReference type="Pfam" id="PF01551">
    <property type="entry name" value="Peptidase_M23"/>
    <property type="match status" value="1"/>
</dbReference>
<keyword evidence="4" id="KW-1185">Reference proteome</keyword>
<dbReference type="SUPFAM" id="SSF51261">
    <property type="entry name" value="Duplicated hybrid motif"/>
    <property type="match status" value="1"/>
</dbReference>
<feature type="chain" id="PRO_5017552245" evidence="1">
    <location>
        <begin position="22"/>
        <end position="323"/>
    </location>
</feature>
<dbReference type="PANTHER" id="PTHR21666:SF270">
    <property type="entry name" value="MUREIN HYDROLASE ACTIVATOR ENVC"/>
    <property type="match status" value="1"/>
</dbReference>
<dbReference type="EMBL" id="QOHR01000004">
    <property type="protein sequence ID" value="REC57964.1"/>
    <property type="molecule type" value="Genomic_DNA"/>
</dbReference>